<dbReference type="KEGG" id="slac:SKTS_08040"/>
<dbReference type="EMBL" id="AP022853">
    <property type="protein sequence ID" value="BCB25918.1"/>
    <property type="molecule type" value="Genomic_DNA"/>
</dbReference>
<reference evidence="10" key="1">
    <citation type="submission" date="2020-03" db="EMBL/GenBank/DDBJ databases">
        <title>Complete genome sequence of sulfur-oxidizing bacterium skT11.</title>
        <authorList>
            <person name="Kanda M."/>
            <person name="Kojima H."/>
            <person name="Fukui M."/>
        </authorList>
    </citation>
    <scope>NUCLEOTIDE SEQUENCE [LARGE SCALE GENOMIC DNA]</scope>
    <source>
        <strain evidence="10">skT11</strain>
    </source>
</reference>
<accession>A0A6F8V8A5</accession>
<dbReference type="InterPro" id="IPR039418">
    <property type="entry name" value="LexA-like"/>
</dbReference>
<dbReference type="Proteomes" id="UP000502260">
    <property type="component" value="Chromosome"/>
</dbReference>
<keyword evidence="4 7" id="KW-0068">Autocatalytic cleavage</keyword>
<evidence type="ECO:0000313" key="10">
    <source>
        <dbReference type="Proteomes" id="UP000502260"/>
    </source>
</evidence>
<dbReference type="GO" id="GO:0006281">
    <property type="term" value="P:DNA repair"/>
    <property type="evidence" value="ECO:0007669"/>
    <property type="project" value="UniProtKB-KW"/>
</dbReference>
<dbReference type="GO" id="GO:0003677">
    <property type="term" value="F:DNA binding"/>
    <property type="evidence" value="ECO:0007669"/>
    <property type="project" value="InterPro"/>
</dbReference>
<dbReference type="PANTHER" id="PTHR33516">
    <property type="entry name" value="LEXA REPRESSOR"/>
    <property type="match status" value="1"/>
</dbReference>
<dbReference type="SUPFAM" id="SSF51306">
    <property type="entry name" value="LexA/Signal peptidase"/>
    <property type="match status" value="1"/>
</dbReference>
<dbReference type="InterPro" id="IPR006197">
    <property type="entry name" value="Peptidase_S24_LexA"/>
</dbReference>
<comment type="similarity">
    <text evidence="1 7">Belongs to the peptidase S24 family.</text>
</comment>
<evidence type="ECO:0000313" key="9">
    <source>
        <dbReference type="EMBL" id="BCB25918.1"/>
    </source>
</evidence>
<evidence type="ECO:0000256" key="1">
    <source>
        <dbReference type="ARBA" id="ARBA00007484"/>
    </source>
</evidence>
<feature type="domain" description="Peptidase S24/S26A/S26B/S26C" evidence="8">
    <location>
        <begin position="35"/>
        <end position="147"/>
    </location>
</feature>
<dbReference type="GO" id="GO:0016787">
    <property type="term" value="F:hydrolase activity"/>
    <property type="evidence" value="ECO:0007669"/>
    <property type="project" value="UniProtKB-KW"/>
</dbReference>
<dbReference type="Pfam" id="PF00717">
    <property type="entry name" value="Peptidase_S24"/>
    <property type="match status" value="1"/>
</dbReference>
<proteinExistence type="inferred from homology"/>
<evidence type="ECO:0000256" key="6">
    <source>
        <dbReference type="ARBA" id="ARBA00023236"/>
    </source>
</evidence>
<dbReference type="GO" id="GO:0009432">
    <property type="term" value="P:SOS response"/>
    <property type="evidence" value="ECO:0007669"/>
    <property type="project" value="UniProtKB-KW"/>
</dbReference>
<evidence type="ECO:0000256" key="5">
    <source>
        <dbReference type="ARBA" id="ARBA00023204"/>
    </source>
</evidence>
<protein>
    <submittedName>
        <fullName evidence="9">UmuD protein</fullName>
    </submittedName>
</protein>
<keyword evidence="5" id="KW-0234">DNA repair</keyword>
<evidence type="ECO:0000259" key="8">
    <source>
        <dbReference type="Pfam" id="PF00717"/>
    </source>
</evidence>
<keyword evidence="3 7" id="KW-0378">Hydrolase</keyword>
<dbReference type="PRINTS" id="PR00726">
    <property type="entry name" value="LEXASERPTASE"/>
</dbReference>
<dbReference type="NCBIfam" id="NF007621">
    <property type="entry name" value="PRK10276.1"/>
    <property type="match status" value="1"/>
</dbReference>
<evidence type="ECO:0000256" key="2">
    <source>
        <dbReference type="ARBA" id="ARBA00022763"/>
    </source>
</evidence>
<keyword evidence="2" id="KW-0227">DNA damage</keyword>
<sequence length="162" mass="17269">MSICMEGPAAFPGGLLSLLDAPPAVFRVGGPLLARPVPAGFPSPADDYVEGRIDLNRHLIAHREATFFIRVAGDSMTGFGIHDGDLLVVDRSVEASDRSIVIAVLEGDFTVKQLCHAPQGYLLRAGNADYPDIHVGADLSLTIWGVVKWSIHEIGLCLPTSP</sequence>
<evidence type="ECO:0000256" key="4">
    <source>
        <dbReference type="ARBA" id="ARBA00022813"/>
    </source>
</evidence>
<evidence type="ECO:0000256" key="7">
    <source>
        <dbReference type="RuleBase" id="RU003991"/>
    </source>
</evidence>
<dbReference type="GO" id="GO:0006355">
    <property type="term" value="P:regulation of DNA-templated transcription"/>
    <property type="evidence" value="ECO:0007669"/>
    <property type="project" value="InterPro"/>
</dbReference>
<evidence type="ECO:0000256" key="3">
    <source>
        <dbReference type="ARBA" id="ARBA00022801"/>
    </source>
</evidence>
<organism evidence="9 10">
    <name type="scientific">Sulfurimicrobium lacus</name>
    <dbReference type="NCBI Taxonomy" id="2715678"/>
    <lineage>
        <taxon>Bacteria</taxon>
        <taxon>Pseudomonadati</taxon>
        <taxon>Pseudomonadota</taxon>
        <taxon>Betaproteobacteria</taxon>
        <taxon>Nitrosomonadales</taxon>
        <taxon>Sulfuricellaceae</taxon>
        <taxon>Sulfurimicrobium</taxon>
    </lineage>
</organism>
<dbReference type="Gene3D" id="2.10.109.10">
    <property type="entry name" value="Umud Fragment, subunit A"/>
    <property type="match status" value="1"/>
</dbReference>
<dbReference type="RefSeq" id="WP_198420419.1">
    <property type="nucleotide sequence ID" value="NZ_AP022853.1"/>
</dbReference>
<dbReference type="AlphaFoldDB" id="A0A6F8V8A5"/>
<name>A0A6F8V8A5_9PROT</name>
<gene>
    <name evidence="9" type="primary">umuD</name>
    <name evidence="9" type="ORF">SKTS_08040</name>
</gene>
<dbReference type="CDD" id="cd06529">
    <property type="entry name" value="S24_LexA-like"/>
    <property type="match status" value="1"/>
</dbReference>
<dbReference type="InterPro" id="IPR015927">
    <property type="entry name" value="Peptidase_S24_S26A/B/C"/>
</dbReference>
<dbReference type="PANTHER" id="PTHR33516:SF2">
    <property type="entry name" value="LEXA REPRESSOR-RELATED"/>
    <property type="match status" value="1"/>
</dbReference>
<keyword evidence="6" id="KW-0742">SOS response</keyword>
<dbReference type="InterPro" id="IPR036286">
    <property type="entry name" value="LexA/Signal_pep-like_sf"/>
</dbReference>
<keyword evidence="10" id="KW-1185">Reference proteome</keyword>
<dbReference type="InterPro" id="IPR050077">
    <property type="entry name" value="LexA_repressor"/>
</dbReference>